<comment type="caution">
    <text evidence="12">The sequence shown here is derived from an EMBL/GenBank/DDBJ whole genome shotgun (WGS) entry which is preliminary data.</text>
</comment>
<keyword evidence="10" id="KW-0472">Membrane</keyword>
<dbReference type="InterPro" id="IPR050482">
    <property type="entry name" value="Sensor_HK_TwoCompSys"/>
</dbReference>
<feature type="transmembrane region" description="Helical" evidence="10">
    <location>
        <begin position="92"/>
        <end position="109"/>
    </location>
</feature>
<dbReference type="Pfam" id="PF23539">
    <property type="entry name" value="DUF7134"/>
    <property type="match status" value="1"/>
</dbReference>
<dbReference type="PANTHER" id="PTHR24421">
    <property type="entry name" value="NITRATE/NITRITE SENSOR PROTEIN NARX-RELATED"/>
    <property type="match status" value="1"/>
</dbReference>
<evidence type="ECO:0000256" key="5">
    <source>
        <dbReference type="ARBA" id="ARBA00022741"/>
    </source>
</evidence>
<evidence type="ECO:0000256" key="1">
    <source>
        <dbReference type="ARBA" id="ARBA00000085"/>
    </source>
</evidence>
<evidence type="ECO:0000256" key="7">
    <source>
        <dbReference type="ARBA" id="ARBA00022840"/>
    </source>
</evidence>
<feature type="transmembrane region" description="Helical" evidence="10">
    <location>
        <begin position="140"/>
        <end position="157"/>
    </location>
</feature>
<dbReference type="GO" id="GO:0046983">
    <property type="term" value="F:protein dimerization activity"/>
    <property type="evidence" value="ECO:0007669"/>
    <property type="project" value="InterPro"/>
</dbReference>
<dbReference type="Gene3D" id="1.20.5.1930">
    <property type="match status" value="1"/>
</dbReference>
<feature type="transmembrane region" description="Helical" evidence="10">
    <location>
        <begin position="70"/>
        <end position="86"/>
    </location>
</feature>
<name>A0A8J3VKV6_9ACTN</name>
<keyword evidence="10" id="KW-0812">Transmembrane</keyword>
<dbReference type="SMART" id="SM00387">
    <property type="entry name" value="HATPase_c"/>
    <property type="match status" value="1"/>
</dbReference>
<dbReference type="InterPro" id="IPR003594">
    <property type="entry name" value="HATPase_dom"/>
</dbReference>
<dbReference type="GO" id="GO:0000155">
    <property type="term" value="F:phosphorelay sensor kinase activity"/>
    <property type="evidence" value="ECO:0007669"/>
    <property type="project" value="InterPro"/>
</dbReference>
<evidence type="ECO:0000256" key="8">
    <source>
        <dbReference type="ARBA" id="ARBA00023012"/>
    </source>
</evidence>
<feature type="domain" description="Histidine kinase" evidence="11">
    <location>
        <begin position="307"/>
        <end position="393"/>
    </location>
</feature>
<feature type="transmembrane region" description="Helical" evidence="10">
    <location>
        <begin position="116"/>
        <end position="134"/>
    </location>
</feature>
<keyword evidence="10" id="KW-1133">Transmembrane helix</keyword>
<gene>
    <name evidence="12" type="ORF">Rhe02_74980</name>
</gene>
<keyword evidence="7" id="KW-0067">ATP-binding</keyword>
<evidence type="ECO:0000256" key="10">
    <source>
        <dbReference type="SAM" id="Phobius"/>
    </source>
</evidence>
<dbReference type="SUPFAM" id="SSF55874">
    <property type="entry name" value="ATPase domain of HSP90 chaperone/DNA topoisomerase II/histidine kinase"/>
    <property type="match status" value="1"/>
</dbReference>
<keyword evidence="8" id="KW-0902">Two-component regulatory system</keyword>
<evidence type="ECO:0000256" key="4">
    <source>
        <dbReference type="ARBA" id="ARBA00022679"/>
    </source>
</evidence>
<evidence type="ECO:0000313" key="12">
    <source>
        <dbReference type="EMBL" id="GIH09431.1"/>
    </source>
</evidence>
<dbReference type="EC" id="2.7.13.3" evidence="2"/>
<protein>
    <recommendedName>
        <fullName evidence="2">histidine kinase</fullName>
        <ecNumber evidence="2">2.7.13.3</ecNumber>
    </recommendedName>
</protein>
<keyword evidence="5" id="KW-0547">Nucleotide-binding</keyword>
<dbReference type="CDD" id="cd16917">
    <property type="entry name" value="HATPase_UhpB-NarQ-NarX-like"/>
    <property type="match status" value="1"/>
</dbReference>
<sequence>MNPVLGRLVRLPLWAQDTALAIFVALMQWQGTKQVATHRGEVFDPGQTVFPAVVLLGGGLLLAVRRRWPVATFVVIGGMSVCYYAAGYPDGPGWVAFFVAAYTLTAYGDGVRSMRIAVGGLAALTVGWILTADISEGGQMGWLMFRIGTAIMATILGESVRMRRVLAAQAQERAERAERTREEEARRRVDAERMRIAREVHDTVAHAIAIINVQAGVTAHVLDRRPEQARETLTTIERTSARALHELRATLGVLTDGSDDSKAPVPGMAQVNDLVRMAREAGLSVSVELSPEGSQDLPSALDSAAYRILQESLTNVIRHAGPGVTVRASVERSEDELVVEVSDDGLGSPCPEVGSGRGIVGMRERCELLGGSLTAGPRPGNGFEVLARIPVRAGLAPAR</sequence>
<feature type="transmembrane region" description="Helical" evidence="10">
    <location>
        <begin position="12"/>
        <end position="30"/>
    </location>
</feature>
<dbReference type="InterPro" id="IPR055558">
    <property type="entry name" value="DUF7134"/>
</dbReference>
<evidence type="ECO:0000256" key="3">
    <source>
        <dbReference type="ARBA" id="ARBA00022553"/>
    </source>
</evidence>
<evidence type="ECO:0000313" key="13">
    <source>
        <dbReference type="Proteomes" id="UP000612899"/>
    </source>
</evidence>
<keyword evidence="3" id="KW-0597">Phosphoprotein</keyword>
<comment type="catalytic activity">
    <reaction evidence="1">
        <text>ATP + protein L-histidine = ADP + protein N-phospho-L-histidine.</text>
        <dbReference type="EC" id="2.7.13.3"/>
    </reaction>
</comment>
<evidence type="ECO:0000259" key="11">
    <source>
        <dbReference type="PROSITE" id="PS50109"/>
    </source>
</evidence>
<keyword evidence="6 12" id="KW-0418">Kinase</keyword>
<dbReference type="GO" id="GO:0005524">
    <property type="term" value="F:ATP binding"/>
    <property type="evidence" value="ECO:0007669"/>
    <property type="project" value="UniProtKB-KW"/>
</dbReference>
<dbReference type="Proteomes" id="UP000612899">
    <property type="component" value="Unassembled WGS sequence"/>
</dbReference>
<dbReference type="AlphaFoldDB" id="A0A8J3VKV6"/>
<dbReference type="Gene3D" id="3.30.565.10">
    <property type="entry name" value="Histidine kinase-like ATPase, C-terminal domain"/>
    <property type="match status" value="1"/>
</dbReference>
<proteinExistence type="predicted"/>
<accession>A0A8J3VKV6</accession>
<dbReference type="PROSITE" id="PS50109">
    <property type="entry name" value="HIS_KIN"/>
    <property type="match status" value="1"/>
</dbReference>
<feature type="transmembrane region" description="Helical" evidence="10">
    <location>
        <begin position="42"/>
        <end position="63"/>
    </location>
</feature>
<dbReference type="Pfam" id="PF02518">
    <property type="entry name" value="HATPase_c"/>
    <property type="match status" value="1"/>
</dbReference>
<keyword evidence="13" id="KW-1185">Reference proteome</keyword>
<dbReference type="Pfam" id="PF07730">
    <property type="entry name" value="HisKA_3"/>
    <property type="match status" value="1"/>
</dbReference>
<reference evidence="12" key="1">
    <citation type="submission" date="2021-01" db="EMBL/GenBank/DDBJ databases">
        <title>Whole genome shotgun sequence of Rhizocola hellebori NBRC 109834.</title>
        <authorList>
            <person name="Komaki H."/>
            <person name="Tamura T."/>
        </authorList>
    </citation>
    <scope>NUCLEOTIDE SEQUENCE</scope>
    <source>
        <strain evidence="12">NBRC 109834</strain>
    </source>
</reference>
<evidence type="ECO:0000256" key="6">
    <source>
        <dbReference type="ARBA" id="ARBA00022777"/>
    </source>
</evidence>
<dbReference type="GO" id="GO:0016020">
    <property type="term" value="C:membrane"/>
    <property type="evidence" value="ECO:0007669"/>
    <property type="project" value="InterPro"/>
</dbReference>
<feature type="coiled-coil region" evidence="9">
    <location>
        <begin position="167"/>
        <end position="194"/>
    </location>
</feature>
<keyword evidence="9" id="KW-0175">Coiled coil</keyword>
<dbReference type="InterPro" id="IPR005467">
    <property type="entry name" value="His_kinase_dom"/>
</dbReference>
<dbReference type="RefSeq" id="WP_203913168.1">
    <property type="nucleotide sequence ID" value="NZ_BONY01000068.1"/>
</dbReference>
<dbReference type="PANTHER" id="PTHR24421:SF10">
    <property type="entry name" value="NITRATE_NITRITE SENSOR PROTEIN NARQ"/>
    <property type="match status" value="1"/>
</dbReference>
<organism evidence="12 13">
    <name type="scientific">Rhizocola hellebori</name>
    <dbReference type="NCBI Taxonomy" id="1392758"/>
    <lineage>
        <taxon>Bacteria</taxon>
        <taxon>Bacillati</taxon>
        <taxon>Actinomycetota</taxon>
        <taxon>Actinomycetes</taxon>
        <taxon>Micromonosporales</taxon>
        <taxon>Micromonosporaceae</taxon>
        <taxon>Rhizocola</taxon>
    </lineage>
</organism>
<dbReference type="EMBL" id="BONY01000068">
    <property type="protein sequence ID" value="GIH09431.1"/>
    <property type="molecule type" value="Genomic_DNA"/>
</dbReference>
<dbReference type="InterPro" id="IPR011712">
    <property type="entry name" value="Sig_transdc_His_kin_sub3_dim/P"/>
</dbReference>
<evidence type="ECO:0000256" key="9">
    <source>
        <dbReference type="SAM" id="Coils"/>
    </source>
</evidence>
<keyword evidence="4" id="KW-0808">Transferase</keyword>
<evidence type="ECO:0000256" key="2">
    <source>
        <dbReference type="ARBA" id="ARBA00012438"/>
    </source>
</evidence>
<dbReference type="InterPro" id="IPR036890">
    <property type="entry name" value="HATPase_C_sf"/>
</dbReference>